<name>A0A841SSL4_9BACL</name>
<evidence type="ECO:0000256" key="1">
    <source>
        <dbReference type="SAM" id="MobiDB-lite"/>
    </source>
</evidence>
<keyword evidence="2" id="KW-0732">Signal</keyword>
<feature type="chain" id="PRO_5039500466" evidence="2">
    <location>
        <begin position="27"/>
        <end position="474"/>
    </location>
</feature>
<comment type="caution">
    <text evidence="3">The sequence shown here is derived from an EMBL/GenBank/DDBJ whole genome shotgun (WGS) entry which is preliminary data.</text>
</comment>
<evidence type="ECO:0000256" key="2">
    <source>
        <dbReference type="SAM" id="SignalP"/>
    </source>
</evidence>
<dbReference type="InterPro" id="IPR008979">
    <property type="entry name" value="Galactose-bd-like_sf"/>
</dbReference>
<sequence>MRKKGKRWTAALLSAALALSAAPVVSQPDRAYAETGETVSAVIDSFDGYADDAAMQAAWARWQDVPDAQQQTDYVTRTLDARGGSGGSAGMKIDTVMDGAGWANLSRSIPEDSRDWSGYDGVTFWIRHDSGSADPLGLAVDLTSAGAYGMYSLKSGGTALLSDGQGGWTETAYSGNVLSIPDGFTGAVRIPFGEFAQAAWQCDSCSAPLADTSEMVGIQFGFNPADDNESAFTVDDIGLYRAERTLDDFGGYADDAALISTWNRWQDVPDAEQQSDYVRRSVDPEGGRGGTAGMKIETVKAGAGWANVSRSIPEGSRDWSDYDGVTFWIRHESGDAKALSLSIDLTSDGAYGMHSLRSSGIALLSDGQGGWTETAYSGGMLQVPDGFAGAVRLPFGEFAQAAWQCDSCSAPLTDTSGMVGFQFGFSPADYGASVFTVDDIGLYAIHSRAGASGMGDGGRDFRAEVRAGADRQSA</sequence>
<feature type="signal peptide" evidence="2">
    <location>
        <begin position="1"/>
        <end position="26"/>
    </location>
</feature>
<gene>
    <name evidence="3" type="ORF">H7B67_02060</name>
</gene>
<dbReference type="EMBL" id="JACJVQ010000002">
    <property type="protein sequence ID" value="MBB6632910.1"/>
    <property type="molecule type" value="Genomic_DNA"/>
</dbReference>
<protein>
    <submittedName>
        <fullName evidence="3">Uncharacterized protein</fullName>
    </submittedName>
</protein>
<proteinExistence type="predicted"/>
<evidence type="ECO:0000313" key="4">
    <source>
        <dbReference type="Proteomes" id="UP000535838"/>
    </source>
</evidence>
<keyword evidence="4" id="KW-1185">Reference proteome</keyword>
<evidence type="ECO:0000313" key="3">
    <source>
        <dbReference type="EMBL" id="MBB6632910.1"/>
    </source>
</evidence>
<dbReference type="Proteomes" id="UP000535838">
    <property type="component" value="Unassembled WGS sequence"/>
</dbReference>
<dbReference type="AlphaFoldDB" id="A0A841SSL4"/>
<dbReference type="RefSeq" id="WP_185118127.1">
    <property type="nucleotide sequence ID" value="NZ_JACJVQ010000002.1"/>
</dbReference>
<organism evidence="3 4">
    <name type="scientific">Cohnella thailandensis</name>
    <dbReference type="NCBI Taxonomy" id="557557"/>
    <lineage>
        <taxon>Bacteria</taxon>
        <taxon>Bacillati</taxon>
        <taxon>Bacillota</taxon>
        <taxon>Bacilli</taxon>
        <taxon>Bacillales</taxon>
        <taxon>Paenibacillaceae</taxon>
        <taxon>Cohnella</taxon>
    </lineage>
</organism>
<feature type="compositionally biased region" description="Basic and acidic residues" evidence="1">
    <location>
        <begin position="277"/>
        <end position="286"/>
    </location>
</feature>
<dbReference type="SUPFAM" id="SSF49785">
    <property type="entry name" value="Galactose-binding domain-like"/>
    <property type="match status" value="2"/>
</dbReference>
<accession>A0A841SSL4</accession>
<reference evidence="3 4" key="1">
    <citation type="submission" date="2020-08" db="EMBL/GenBank/DDBJ databases">
        <title>Cohnella phylogeny.</title>
        <authorList>
            <person name="Dunlap C."/>
        </authorList>
    </citation>
    <scope>NUCLEOTIDE SEQUENCE [LARGE SCALE GENOMIC DNA]</scope>
    <source>
        <strain evidence="3 4">DSM 25241</strain>
    </source>
</reference>
<feature type="region of interest" description="Disordered" evidence="1">
    <location>
        <begin position="273"/>
        <end position="293"/>
    </location>
</feature>